<dbReference type="EMBL" id="MAYW01000215">
    <property type="protein sequence ID" value="ODS30498.1"/>
    <property type="molecule type" value="Genomic_DNA"/>
</dbReference>
<dbReference type="AlphaFoldDB" id="A0A1E3X4G4"/>
<evidence type="ECO:0000313" key="1">
    <source>
        <dbReference type="EMBL" id="ODS30498.1"/>
    </source>
</evidence>
<gene>
    <name evidence="1" type="ORF">SCARUB_04385</name>
</gene>
<comment type="caution">
    <text evidence="1">The sequence shown here is derived from an EMBL/GenBank/DDBJ whole genome shotgun (WGS) entry which is preliminary data.</text>
</comment>
<protein>
    <submittedName>
        <fullName evidence="1">Uncharacterized protein</fullName>
    </submittedName>
</protein>
<accession>A0A1E3X4G4</accession>
<proteinExistence type="predicted"/>
<organism evidence="1 2">
    <name type="scientific">Candidatus Scalindua rubra</name>
    <dbReference type="NCBI Taxonomy" id="1872076"/>
    <lineage>
        <taxon>Bacteria</taxon>
        <taxon>Pseudomonadati</taxon>
        <taxon>Planctomycetota</taxon>
        <taxon>Candidatus Brocadiia</taxon>
        <taxon>Candidatus Brocadiales</taxon>
        <taxon>Candidatus Scalinduaceae</taxon>
        <taxon>Candidatus Scalindua</taxon>
    </lineage>
</organism>
<name>A0A1E3X4G4_9BACT</name>
<sequence>MQRRVHAPDGTPLGVKRRLKELERQFHLYTFTYFPNEPGGDLWGLFHFSEEKRRLGSNYIQRIRKEYDETLRKLLADNPESQFGKIVDEDYYQEGYFPRLRNETIEVMDAYSLISPDRKGSGKCGALAMLWAAALIIWGRFSPGKVVLIGNRAHVFVFLDEEDGHLLNNTKWFSRTRIHNCSELSEFVKMVTTSVDTTFFYNPFLGMCHCTTKRADIPLHQLNSIYRRIRGFLSLPLKHPNLDSLQFVRSSVAISDPLEFSSAEEYQSAIFSLANKLPNSIYYFAQYAFRRIDVPFPKAYVYAALRDYHARQMAKKIRSLEDALSIVESITGQDSIFGSRERIALPDETLIFKTGSDRDKALLLFTLLQHSPICDVEMAIGFSEDNSYVYYHHKWIELNTLSMLSLEPQGLRVVFNKEKFQKRQNTFINEKATLPKTGI</sequence>
<dbReference type="Proteomes" id="UP000094056">
    <property type="component" value="Unassembled WGS sequence"/>
</dbReference>
<reference evidence="1 2" key="1">
    <citation type="submission" date="2016-07" db="EMBL/GenBank/DDBJ databases">
        <title>Draft genome of Scalindua rubra, obtained from a brine-seawater interface in the Red Sea, sheds light on salt adaptation in anammox bacteria.</title>
        <authorList>
            <person name="Speth D.R."/>
            <person name="Lagkouvardos I."/>
            <person name="Wang Y."/>
            <person name="Qian P.-Y."/>
            <person name="Dutilh B.E."/>
            <person name="Jetten M.S."/>
        </authorList>
    </citation>
    <scope>NUCLEOTIDE SEQUENCE [LARGE SCALE GENOMIC DNA]</scope>
    <source>
        <strain evidence="1">BSI-1</strain>
    </source>
</reference>
<evidence type="ECO:0000313" key="2">
    <source>
        <dbReference type="Proteomes" id="UP000094056"/>
    </source>
</evidence>